<dbReference type="PANTHER" id="PTHR23112">
    <property type="entry name" value="G PROTEIN-COUPLED RECEPTOR 157-RELATED"/>
    <property type="match status" value="1"/>
</dbReference>
<dbReference type="Gene3D" id="1.20.1070.10">
    <property type="entry name" value="Rhodopsin 7-helix transmembrane proteins"/>
    <property type="match status" value="1"/>
</dbReference>
<keyword evidence="2 6" id="KW-0812">Transmembrane</keyword>
<dbReference type="PROSITE" id="PS50262">
    <property type="entry name" value="G_PROTEIN_RECEP_F1_2"/>
    <property type="match status" value="1"/>
</dbReference>
<dbReference type="AlphaFoldDB" id="A0A086SZR6"/>
<evidence type="ECO:0000256" key="5">
    <source>
        <dbReference type="SAM" id="MobiDB-lite"/>
    </source>
</evidence>
<evidence type="ECO:0000313" key="9">
    <source>
        <dbReference type="Proteomes" id="UP000029964"/>
    </source>
</evidence>
<dbReference type="STRING" id="857340.A0A086SZR6"/>
<comment type="subcellular location">
    <subcellularLocation>
        <location evidence="1">Membrane</location>
        <topology evidence="1">Multi-pass membrane protein</topology>
    </subcellularLocation>
</comment>
<dbReference type="InterPro" id="IPR000276">
    <property type="entry name" value="GPCR_Rhodpsn"/>
</dbReference>
<dbReference type="InterPro" id="IPR017452">
    <property type="entry name" value="GPCR_Rhodpsn_7TM"/>
</dbReference>
<feature type="domain" description="G-protein coupled receptors family 1 profile" evidence="7">
    <location>
        <begin position="110"/>
        <end position="337"/>
    </location>
</feature>
<dbReference type="SUPFAM" id="SSF81321">
    <property type="entry name" value="Family A G protein-coupled receptor-like"/>
    <property type="match status" value="1"/>
</dbReference>
<dbReference type="GO" id="GO:0004930">
    <property type="term" value="F:G protein-coupled receptor activity"/>
    <property type="evidence" value="ECO:0007669"/>
    <property type="project" value="InterPro"/>
</dbReference>
<feature type="transmembrane region" description="Helical" evidence="6">
    <location>
        <begin position="350"/>
        <end position="373"/>
    </location>
</feature>
<comment type="caution">
    <text evidence="8">The sequence shown here is derived from an EMBL/GenBank/DDBJ whole genome shotgun (WGS) entry which is preliminary data.</text>
</comment>
<gene>
    <name evidence="8" type="ORF">ACRE_066570</name>
</gene>
<proteinExistence type="predicted"/>
<feature type="transmembrane region" description="Helical" evidence="6">
    <location>
        <begin position="263"/>
        <end position="284"/>
    </location>
</feature>
<feature type="region of interest" description="Disordered" evidence="5">
    <location>
        <begin position="417"/>
        <end position="439"/>
    </location>
</feature>
<evidence type="ECO:0000256" key="1">
    <source>
        <dbReference type="ARBA" id="ARBA00004141"/>
    </source>
</evidence>
<keyword evidence="3 6" id="KW-1133">Transmembrane helix</keyword>
<feature type="transmembrane region" description="Helical" evidence="6">
    <location>
        <begin position="174"/>
        <end position="196"/>
    </location>
</feature>
<name>A0A086SZR6_HAPC1</name>
<keyword evidence="4 6" id="KW-0472">Membrane</keyword>
<feature type="transmembrane region" description="Helical" evidence="6">
    <location>
        <begin position="208"/>
        <end position="229"/>
    </location>
</feature>
<evidence type="ECO:0000256" key="4">
    <source>
        <dbReference type="ARBA" id="ARBA00023136"/>
    </source>
</evidence>
<dbReference type="GO" id="GO:0007189">
    <property type="term" value="P:adenylate cyclase-activating G protein-coupled receptor signaling pathway"/>
    <property type="evidence" value="ECO:0007669"/>
    <property type="project" value="TreeGrafter"/>
</dbReference>
<protein>
    <recommendedName>
        <fullName evidence="7">G-protein coupled receptors family 1 profile domain-containing protein</fullName>
    </recommendedName>
</protein>
<dbReference type="GO" id="GO:0005886">
    <property type="term" value="C:plasma membrane"/>
    <property type="evidence" value="ECO:0007669"/>
    <property type="project" value="TreeGrafter"/>
</dbReference>
<dbReference type="PANTHER" id="PTHR23112:SF37">
    <property type="entry name" value="G PROTEIN-COUPLED RECEPTOR GPR1"/>
    <property type="match status" value="1"/>
</dbReference>
<evidence type="ECO:0000256" key="2">
    <source>
        <dbReference type="ARBA" id="ARBA00022692"/>
    </source>
</evidence>
<feature type="transmembrane region" description="Helical" evidence="6">
    <location>
        <begin position="132"/>
        <end position="154"/>
    </location>
</feature>
<feature type="transmembrane region" description="Helical" evidence="6">
    <location>
        <begin position="321"/>
        <end position="338"/>
    </location>
</feature>
<dbReference type="Pfam" id="PF00001">
    <property type="entry name" value="7tm_1"/>
    <property type="match status" value="1"/>
</dbReference>
<dbReference type="Proteomes" id="UP000029964">
    <property type="component" value="Unassembled WGS sequence"/>
</dbReference>
<evidence type="ECO:0000259" key="7">
    <source>
        <dbReference type="PROSITE" id="PS50262"/>
    </source>
</evidence>
<sequence>MAWGDLAIDSQSLELTPSLQQGLIAISVLASVSFISSSILFLYLSYKLLWHLCLRKHTSSTGAPSAEAAQQPKSFQQRVDFALGIDGIFAENDDHDLTERERHVDRSRRASSFFEGAKNTSRRQRRQPPNQFLILIFNLLLADMHQGLAFMLNVEWLRYDLIRVGTPTCFVQGFFVSTGDLASSCFITTIAVHTYLSVVQRYTIPHRVLYLTIVSVWVFVYVISIIPIATTQNGAEHGGFFVRAGAWCWMNISYNNLRLLTHYLFIFIGLGTTSALYTTIFIHIRRQARATAASSSSRAGSTASAAAAHAAQLRLSHNPAFLIYPVIYVLCTLPLAVGRISSMAGVDPPLGYMCFAGAIISSNGMFDCLLFGTTRNAIVFASKHEIDRSDTGLDTFNFMKTPRTRRYGNMVWVQGGDDSGAGSGSNARQEGTAADRDKTTGGWWSWRRLGRGGGCIIERPERAIRGHRRTGSRSVSQESLRGPTTIQMDTVTTVVVERDKNLNHDPRYPDLGGSAGGSMNSTDKGYLGSI</sequence>
<evidence type="ECO:0000256" key="6">
    <source>
        <dbReference type="SAM" id="Phobius"/>
    </source>
</evidence>
<keyword evidence="9" id="KW-1185">Reference proteome</keyword>
<reference evidence="9" key="1">
    <citation type="journal article" date="2014" name="Genome Announc.">
        <title>Genome sequence and annotation of Acremonium chrysogenum, producer of the beta-lactam antibiotic cephalosporin C.</title>
        <authorList>
            <person name="Terfehr D."/>
            <person name="Dahlmann T.A."/>
            <person name="Specht T."/>
            <person name="Zadra I."/>
            <person name="Kuernsteiner H."/>
            <person name="Kueck U."/>
        </authorList>
    </citation>
    <scope>NUCLEOTIDE SEQUENCE [LARGE SCALE GENOMIC DNA]</scope>
    <source>
        <strain evidence="9">ATCC 11550 / CBS 779.69 / DSM 880 / IAM 14645 / JCM 23072 / IMI 49137</strain>
    </source>
</reference>
<dbReference type="HOGENOM" id="CLU_027149_3_0_1"/>
<feature type="transmembrane region" description="Helical" evidence="6">
    <location>
        <begin position="23"/>
        <end position="46"/>
    </location>
</feature>
<feature type="region of interest" description="Disordered" evidence="5">
    <location>
        <begin position="500"/>
        <end position="530"/>
    </location>
</feature>
<evidence type="ECO:0000313" key="8">
    <source>
        <dbReference type="EMBL" id="KFH42598.1"/>
    </source>
</evidence>
<evidence type="ECO:0000256" key="3">
    <source>
        <dbReference type="ARBA" id="ARBA00022989"/>
    </source>
</evidence>
<accession>A0A086SZR6</accession>
<organism evidence="8 9">
    <name type="scientific">Hapsidospora chrysogenum (strain ATCC 11550 / CBS 779.69 / DSM 880 / IAM 14645 / JCM 23072 / IMI 49137)</name>
    <name type="common">Acremonium chrysogenum</name>
    <dbReference type="NCBI Taxonomy" id="857340"/>
    <lineage>
        <taxon>Eukaryota</taxon>
        <taxon>Fungi</taxon>
        <taxon>Dikarya</taxon>
        <taxon>Ascomycota</taxon>
        <taxon>Pezizomycotina</taxon>
        <taxon>Sordariomycetes</taxon>
        <taxon>Hypocreomycetidae</taxon>
        <taxon>Hypocreales</taxon>
        <taxon>Bionectriaceae</taxon>
        <taxon>Hapsidospora</taxon>
    </lineage>
</organism>
<dbReference type="EMBL" id="JPKY01000090">
    <property type="protein sequence ID" value="KFH42598.1"/>
    <property type="molecule type" value="Genomic_DNA"/>
</dbReference>
<dbReference type="OrthoDB" id="100006at2759"/>